<name>A0A6B2FWT5_MYXSQ</name>
<dbReference type="Pfam" id="PF10491">
    <property type="entry name" value="Nrf1_DNA-bind"/>
    <property type="match status" value="1"/>
</dbReference>
<sequence>MAGIAAATAISSARSRNKSFAFETIPAVRKRQATRLVRKLQNLIEEYTVRVGQQAIVLICNPRVAHKVGAHLDSPSISTVFKVYGSSPLENVIRNMRPIVTQELDTALRNFQILHEQAGGSSSLWSGRGPDTLPPLMVDGIPTPLDKMTQAQLRAFIPVMLKYSTNRGKPGWGRPHARPPWWPDEVPWANVRSDVRTTEEKAQVSWTAALKKVVRMCYEYHGRDDLLADYAHQDNSNVGVVNSTQLMDIDGSNNVNVNAPSFMMSSRSLNEVNEQPHNNVYNLGVMHMPTAEGIQTQNRYTPYQAPPSYSFKTEKDGSISIIRINDNQKLPEVASMEAAATLEEYNVENVKFTGNEDMNIQPFSNGGDMVSLPAETMMQLDNDATAALYHIIANNSRRKQSQMGNSPIQNNNRNNENM</sequence>
<keyword evidence="6" id="KW-0539">Nucleus</keyword>
<dbReference type="InterPro" id="IPR039142">
    <property type="entry name" value="NRF1/Ewg"/>
</dbReference>
<dbReference type="GO" id="GO:0005634">
    <property type="term" value="C:nucleus"/>
    <property type="evidence" value="ECO:0007669"/>
    <property type="project" value="UniProtKB-SubCell"/>
</dbReference>
<dbReference type="AlphaFoldDB" id="A0A6B2FWT5"/>
<dbReference type="InterPro" id="IPR019525">
    <property type="entry name" value="Nrf1_NLS/DNA-bd_dimer"/>
</dbReference>
<organism evidence="9">
    <name type="scientific">Myxobolus squamalis</name>
    <name type="common">Myxosporean</name>
    <dbReference type="NCBI Taxonomy" id="59785"/>
    <lineage>
        <taxon>Eukaryota</taxon>
        <taxon>Metazoa</taxon>
        <taxon>Cnidaria</taxon>
        <taxon>Myxozoa</taxon>
        <taxon>Myxosporea</taxon>
        <taxon>Bivalvulida</taxon>
        <taxon>Platysporina</taxon>
        <taxon>Myxobolidae</taxon>
        <taxon>Myxobolus</taxon>
    </lineage>
</organism>
<dbReference type="EMBL" id="GHBR01000390">
    <property type="protein sequence ID" value="NDJ95958.1"/>
    <property type="molecule type" value="Transcribed_RNA"/>
</dbReference>
<feature type="compositionally biased region" description="Polar residues" evidence="7">
    <location>
        <begin position="401"/>
        <end position="418"/>
    </location>
</feature>
<evidence type="ECO:0000256" key="7">
    <source>
        <dbReference type="SAM" id="MobiDB-lite"/>
    </source>
</evidence>
<evidence type="ECO:0000256" key="4">
    <source>
        <dbReference type="ARBA" id="ARBA00023125"/>
    </source>
</evidence>
<feature type="domain" description="Nuclear respiratory factor 1 NLS/DNA-binding dimerisation" evidence="8">
    <location>
        <begin position="1"/>
        <end position="230"/>
    </location>
</feature>
<evidence type="ECO:0000256" key="6">
    <source>
        <dbReference type="ARBA" id="ARBA00023242"/>
    </source>
</evidence>
<comment type="subcellular location">
    <subcellularLocation>
        <location evidence="1">Nucleus</location>
    </subcellularLocation>
</comment>
<feature type="region of interest" description="Disordered" evidence="7">
    <location>
        <begin position="397"/>
        <end position="418"/>
    </location>
</feature>
<evidence type="ECO:0000256" key="5">
    <source>
        <dbReference type="ARBA" id="ARBA00023163"/>
    </source>
</evidence>
<accession>A0A6B2FWT5</accession>
<proteinExistence type="inferred from homology"/>
<keyword evidence="5" id="KW-0804">Transcription</keyword>
<dbReference type="PANTHER" id="PTHR20338">
    <property type="entry name" value="NUCLEAR RESPIRATORY FACTOR 1"/>
    <property type="match status" value="1"/>
</dbReference>
<protein>
    <submittedName>
        <fullName evidence="9">DNA-binding protein P3A2 (Trinotate prediction)</fullName>
    </submittedName>
</protein>
<evidence type="ECO:0000313" key="9">
    <source>
        <dbReference type="EMBL" id="NDJ95958.1"/>
    </source>
</evidence>
<evidence type="ECO:0000256" key="1">
    <source>
        <dbReference type="ARBA" id="ARBA00004123"/>
    </source>
</evidence>
<evidence type="ECO:0000256" key="3">
    <source>
        <dbReference type="ARBA" id="ARBA00023015"/>
    </source>
</evidence>
<comment type="similarity">
    <text evidence="2">Belongs to the NRF1/Ewg family.</text>
</comment>
<evidence type="ECO:0000256" key="2">
    <source>
        <dbReference type="ARBA" id="ARBA00005713"/>
    </source>
</evidence>
<keyword evidence="3" id="KW-0805">Transcription regulation</keyword>
<dbReference type="GO" id="GO:0003677">
    <property type="term" value="F:DNA binding"/>
    <property type="evidence" value="ECO:0007669"/>
    <property type="project" value="UniProtKB-KW"/>
</dbReference>
<dbReference type="GO" id="GO:0003700">
    <property type="term" value="F:DNA-binding transcription factor activity"/>
    <property type="evidence" value="ECO:0007669"/>
    <property type="project" value="InterPro"/>
</dbReference>
<reference evidence="9" key="1">
    <citation type="submission" date="2018-11" db="EMBL/GenBank/DDBJ databases">
        <title>Myxobolus squamalis genome and transcriptome.</title>
        <authorList>
            <person name="Yahalomi D."/>
            <person name="Atkinson S.D."/>
            <person name="Neuhof M."/>
            <person name="Chang E.S."/>
            <person name="Philippe H."/>
            <person name="Cartwright P."/>
            <person name="Bartholomew J.L."/>
            <person name="Huchon D."/>
        </authorList>
    </citation>
    <scope>NUCLEOTIDE SEQUENCE</scope>
    <source>
        <strain evidence="9">71B08</strain>
        <tissue evidence="9">Whole</tissue>
    </source>
</reference>
<evidence type="ECO:0000259" key="8">
    <source>
        <dbReference type="Pfam" id="PF10491"/>
    </source>
</evidence>
<keyword evidence="4 9" id="KW-0238">DNA-binding</keyword>
<dbReference type="GO" id="GO:0006357">
    <property type="term" value="P:regulation of transcription by RNA polymerase II"/>
    <property type="evidence" value="ECO:0007669"/>
    <property type="project" value="InterPro"/>
</dbReference>